<sequence length="382" mass="41612">MPPRSPTALKRRQSLMLLTAPKDPEQAFEPALFNLTDLILNSVRSNSAQTVFSALKLTSTMIQRQSKYAFGTLLKVRPGDPLMQALADLLRTFLTNSVDVNLAFTQAVISIASCVALRLDAWLALEPSEYNFADSAPAAGKPWEAFPEDDETAAWFALQQASRQPAWSADTAPLLHSILQSLVHELAHVRNTVPNLDQLLAGRQHMLQASTTPAHPVSERPSLISSPTQPSFLDAPLPKTTPQGSHTRSSSNTSSSLARGRKAANTLTSPNQARQVTSPSPSFIRPSDTTTTTNHNHSPATRSIFQPPPAETPLTTDVLTQKLTFPAIKGRDTEEAQEGRERTASLNHVLTNVVILQQFVLELVAVLQVRAAVLGIREVRYG</sequence>
<accession>A0A4U0VXR0</accession>
<evidence type="ECO:0000313" key="3">
    <source>
        <dbReference type="Proteomes" id="UP000309340"/>
    </source>
</evidence>
<feature type="compositionally biased region" description="Polar residues" evidence="1">
    <location>
        <begin position="265"/>
        <end position="281"/>
    </location>
</feature>
<dbReference type="PANTHER" id="PTHR21705:SF11">
    <property type="entry name" value="FHIP FAMILY PROTEIN CG3558"/>
    <property type="match status" value="1"/>
</dbReference>
<dbReference type="AlphaFoldDB" id="A0A4U0VXR0"/>
<comment type="caution">
    <text evidence="2">The sequence shown here is derived from an EMBL/GenBank/DDBJ whole genome shotgun (WGS) entry which is preliminary data.</text>
</comment>
<organism evidence="2 3">
    <name type="scientific">Friedmanniomyces simplex</name>
    <dbReference type="NCBI Taxonomy" id="329884"/>
    <lineage>
        <taxon>Eukaryota</taxon>
        <taxon>Fungi</taxon>
        <taxon>Dikarya</taxon>
        <taxon>Ascomycota</taxon>
        <taxon>Pezizomycotina</taxon>
        <taxon>Dothideomycetes</taxon>
        <taxon>Dothideomycetidae</taxon>
        <taxon>Mycosphaerellales</taxon>
        <taxon>Teratosphaeriaceae</taxon>
        <taxon>Friedmanniomyces</taxon>
    </lineage>
</organism>
<evidence type="ECO:0000256" key="1">
    <source>
        <dbReference type="SAM" id="MobiDB-lite"/>
    </source>
</evidence>
<evidence type="ECO:0000313" key="2">
    <source>
        <dbReference type="EMBL" id="TKA54541.1"/>
    </source>
</evidence>
<reference evidence="2 3" key="1">
    <citation type="submission" date="2017-03" db="EMBL/GenBank/DDBJ databases">
        <title>Genomes of endolithic fungi from Antarctica.</title>
        <authorList>
            <person name="Coleine C."/>
            <person name="Masonjones S."/>
            <person name="Stajich J.E."/>
        </authorList>
    </citation>
    <scope>NUCLEOTIDE SEQUENCE [LARGE SCALE GENOMIC DNA]</scope>
    <source>
        <strain evidence="2 3">CCFEE 5184</strain>
    </source>
</reference>
<name>A0A4U0VXR0_9PEZI</name>
<dbReference type="InterPro" id="IPR019384">
    <property type="entry name" value="FHIP"/>
</dbReference>
<feature type="region of interest" description="Disordered" evidence="1">
    <location>
        <begin position="210"/>
        <end position="314"/>
    </location>
</feature>
<feature type="compositionally biased region" description="Low complexity" evidence="1">
    <location>
        <begin position="245"/>
        <end position="256"/>
    </location>
</feature>
<protein>
    <submittedName>
        <fullName evidence="2">Uncharacterized protein</fullName>
    </submittedName>
</protein>
<proteinExistence type="predicted"/>
<dbReference type="Proteomes" id="UP000309340">
    <property type="component" value="Unassembled WGS sequence"/>
</dbReference>
<dbReference type="EMBL" id="NAJQ01001687">
    <property type="protein sequence ID" value="TKA54541.1"/>
    <property type="molecule type" value="Genomic_DNA"/>
</dbReference>
<keyword evidence="3" id="KW-1185">Reference proteome</keyword>
<dbReference type="PANTHER" id="PTHR21705">
    <property type="entry name" value="RAI16 PROTEIN-RELATED"/>
    <property type="match status" value="1"/>
</dbReference>
<gene>
    <name evidence="2" type="ORF">B0A55_13608</name>
</gene>
<dbReference type="OrthoDB" id="5350595at2759"/>